<evidence type="ECO:0000256" key="6">
    <source>
        <dbReference type="RuleBase" id="RU003376"/>
    </source>
</evidence>
<keyword evidence="3 6" id="KW-0812">Transmembrane</keyword>
<comment type="similarity">
    <text evidence="2 6">Belongs to the cytochrome c oxidase subunit 3 family.</text>
</comment>
<evidence type="ECO:0000256" key="1">
    <source>
        <dbReference type="ARBA" id="ARBA00004141"/>
    </source>
</evidence>
<name>A0AAW9RG33_9GAMM</name>
<dbReference type="InterPro" id="IPR024791">
    <property type="entry name" value="Cyt_c/ubiquinol_Oxase_su3"/>
</dbReference>
<dbReference type="AlphaFoldDB" id="A0AAW9RG33"/>
<evidence type="ECO:0000313" key="10">
    <source>
        <dbReference type="Proteomes" id="UP001359886"/>
    </source>
</evidence>
<dbReference type="Gene3D" id="1.20.120.80">
    <property type="entry name" value="Cytochrome c oxidase, subunit III, four-helix bundle"/>
    <property type="match status" value="1"/>
</dbReference>
<dbReference type="InterPro" id="IPR013833">
    <property type="entry name" value="Cyt_c_oxidase_su3_a-hlx"/>
</dbReference>
<dbReference type="PANTHER" id="PTHR11403:SF10">
    <property type="entry name" value="CYTOCHROME C OXIDASE"/>
    <property type="match status" value="1"/>
</dbReference>
<dbReference type="SUPFAM" id="SSF81452">
    <property type="entry name" value="Cytochrome c oxidase subunit III-like"/>
    <property type="match status" value="1"/>
</dbReference>
<keyword evidence="5 7" id="KW-0472">Membrane</keyword>
<feature type="transmembrane region" description="Helical" evidence="7">
    <location>
        <begin position="34"/>
        <end position="51"/>
    </location>
</feature>
<evidence type="ECO:0000256" key="5">
    <source>
        <dbReference type="ARBA" id="ARBA00023136"/>
    </source>
</evidence>
<dbReference type="InterPro" id="IPR035973">
    <property type="entry name" value="Cyt_c_oxidase_su3-like_sf"/>
</dbReference>
<feature type="transmembrane region" description="Helical" evidence="7">
    <location>
        <begin position="102"/>
        <end position="120"/>
    </location>
</feature>
<accession>A0AAW9RG33</accession>
<evidence type="ECO:0000313" key="9">
    <source>
        <dbReference type="EMBL" id="MEJ8566721.1"/>
    </source>
</evidence>
<dbReference type="RefSeq" id="WP_354694043.1">
    <property type="nucleotide sequence ID" value="NZ_JAZHOG010000002.1"/>
</dbReference>
<dbReference type="EMBL" id="JAZHOG010000002">
    <property type="protein sequence ID" value="MEJ8566721.1"/>
    <property type="molecule type" value="Genomic_DNA"/>
</dbReference>
<dbReference type="GO" id="GO:0004129">
    <property type="term" value="F:cytochrome-c oxidase activity"/>
    <property type="evidence" value="ECO:0007669"/>
    <property type="project" value="InterPro"/>
</dbReference>
<organism evidence="9 10">
    <name type="scientific">Elongatibacter sediminis</name>
    <dbReference type="NCBI Taxonomy" id="3119006"/>
    <lineage>
        <taxon>Bacteria</taxon>
        <taxon>Pseudomonadati</taxon>
        <taxon>Pseudomonadota</taxon>
        <taxon>Gammaproteobacteria</taxon>
        <taxon>Chromatiales</taxon>
        <taxon>Wenzhouxiangellaceae</taxon>
        <taxon>Elongatibacter</taxon>
    </lineage>
</organism>
<sequence length="203" mass="22504">MSLLGKVTEKPWERAGRVDTPGDDAVIRPPGKTGLYLFLAVISSMFLLFSVTHQMRMFYPDWKVVAEPGILWVNTVMLVLASVAMHVAVGAARGDASLRLRVGLAAATLLTLFFIAGQFAAWREMLAGGYYASGSPAYAFFYLFTGIHALHLVGGLWFLGRALVTTLRTPDDERLPLRVSLCATYWHYLLGVWLLLFYLLLTS</sequence>
<dbReference type="PANTHER" id="PTHR11403">
    <property type="entry name" value="CYTOCHROME C OXIDASE SUBUNIT III"/>
    <property type="match status" value="1"/>
</dbReference>
<comment type="caution">
    <text evidence="9">The sequence shown here is derived from an EMBL/GenBank/DDBJ whole genome shotgun (WGS) entry which is preliminary data.</text>
</comment>
<evidence type="ECO:0000256" key="7">
    <source>
        <dbReference type="SAM" id="Phobius"/>
    </source>
</evidence>
<feature type="domain" description="Heme-copper oxidase subunit III family profile" evidence="8">
    <location>
        <begin position="32"/>
        <end position="203"/>
    </location>
</feature>
<evidence type="ECO:0000256" key="3">
    <source>
        <dbReference type="ARBA" id="ARBA00022692"/>
    </source>
</evidence>
<dbReference type="GO" id="GO:0019646">
    <property type="term" value="P:aerobic electron transport chain"/>
    <property type="evidence" value="ECO:0007669"/>
    <property type="project" value="InterPro"/>
</dbReference>
<keyword evidence="10" id="KW-1185">Reference proteome</keyword>
<protein>
    <submittedName>
        <fullName evidence="9">Cytochrome c oxidase subunit 3</fullName>
    </submittedName>
</protein>
<dbReference type="Proteomes" id="UP001359886">
    <property type="component" value="Unassembled WGS sequence"/>
</dbReference>
<feature type="transmembrane region" description="Helical" evidence="7">
    <location>
        <begin position="140"/>
        <end position="159"/>
    </location>
</feature>
<dbReference type="InterPro" id="IPR000298">
    <property type="entry name" value="Cyt_c_oxidase-like_su3"/>
</dbReference>
<gene>
    <name evidence="9" type="ORF">V3330_03685</name>
</gene>
<reference evidence="9 10" key="1">
    <citation type="submission" date="2024-02" db="EMBL/GenBank/DDBJ databases">
        <title>A novel Wenzhouxiangellaceae bacterium, isolated from coastal sediments.</title>
        <authorList>
            <person name="Du Z.-J."/>
            <person name="Ye Y.-Q."/>
            <person name="Zhang X.-Y."/>
        </authorList>
    </citation>
    <scope>NUCLEOTIDE SEQUENCE [LARGE SCALE GENOMIC DNA]</scope>
    <source>
        <strain evidence="9 10">CH-27</strain>
    </source>
</reference>
<comment type="subcellular location">
    <subcellularLocation>
        <location evidence="6">Cell membrane</location>
        <topology evidence="6">Multi-pass membrane protein</topology>
    </subcellularLocation>
    <subcellularLocation>
        <location evidence="1">Membrane</location>
        <topology evidence="1">Multi-pass membrane protein</topology>
    </subcellularLocation>
</comment>
<dbReference type="GO" id="GO:0005886">
    <property type="term" value="C:plasma membrane"/>
    <property type="evidence" value="ECO:0007669"/>
    <property type="project" value="UniProtKB-SubCell"/>
</dbReference>
<dbReference type="Pfam" id="PF00510">
    <property type="entry name" value="COX3"/>
    <property type="match status" value="1"/>
</dbReference>
<evidence type="ECO:0000256" key="2">
    <source>
        <dbReference type="ARBA" id="ARBA00010581"/>
    </source>
</evidence>
<feature type="transmembrane region" description="Helical" evidence="7">
    <location>
        <begin position="179"/>
        <end position="201"/>
    </location>
</feature>
<evidence type="ECO:0000256" key="4">
    <source>
        <dbReference type="ARBA" id="ARBA00022989"/>
    </source>
</evidence>
<proteinExistence type="inferred from homology"/>
<feature type="transmembrane region" description="Helical" evidence="7">
    <location>
        <begin position="71"/>
        <end position="90"/>
    </location>
</feature>
<keyword evidence="4 7" id="KW-1133">Transmembrane helix</keyword>
<evidence type="ECO:0000259" key="8">
    <source>
        <dbReference type="PROSITE" id="PS50253"/>
    </source>
</evidence>
<dbReference type="PROSITE" id="PS50253">
    <property type="entry name" value="COX3"/>
    <property type="match status" value="1"/>
</dbReference>